<evidence type="ECO:0000256" key="2">
    <source>
        <dbReference type="SAM" id="Phobius"/>
    </source>
</evidence>
<dbReference type="InterPro" id="IPR044296">
    <property type="entry name" value="HIPP46"/>
</dbReference>
<keyword evidence="4" id="KW-1185">Reference proteome</keyword>
<dbReference type="AlphaFoldDB" id="A0A7N2R3I1"/>
<reference evidence="3 4" key="1">
    <citation type="journal article" date="2016" name="G3 (Bethesda)">
        <title>First Draft Assembly and Annotation of the Genome of a California Endemic Oak Quercus lobata Nee (Fagaceae).</title>
        <authorList>
            <person name="Sork V.L."/>
            <person name="Fitz-Gibbon S.T."/>
            <person name="Puiu D."/>
            <person name="Crepeau M."/>
            <person name="Gugger P.F."/>
            <person name="Sherman R."/>
            <person name="Stevens K."/>
            <person name="Langley C.H."/>
            <person name="Pellegrini M."/>
            <person name="Salzberg S.L."/>
        </authorList>
    </citation>
    <scope>NUCLEOTIDE SEQUENCE [LARGE SCALE GENOMIC DNA]</scope>
    <source>
        <strain evidence="3 4">cv. SW786</strain>
    </source>
</reference>
<proteinExistence type="predicted"/>
<dbReference type="Gene3D" id="3.30.70.100">
    <property type="match status" value="1"/>
</dbReference>
<accession>A0A7N2R3I1</accession>
<evidence type="ECO:0000313" key="4">
    <source>
        <dbReference type="Proteomes" id="UP000594261"/>
    </source>
</evidence>
<organism evidence="3 4">
    <name type="scientific">Quercus lobata</name>
    <name type="common">Valley oak</name>
    <dbReference type="NCBI Taxonomy" id="97700"/>
    <lineage>
        <taxon>Eukaryota</taxon>
        <taxon>Viridiplantae</taxon>
        <taxon>Streptophyta</taxon>
        <taxon>Embryophyta</taxon>
        <taxon>Tracheophyta</taxon>
        <taxon>Spermatophyta</taxon>
        <taxon>Magnoliopsida</taxon>
        <taxon>eudicotyledons</taxon>
        <taxon>Gunneridae</taxon>
        <taxon>Pentapetalae</taxon>
        <taxon>rosids</taxon>
        <taxon>fabids</taxon>
        <taxon>Fagales</taxon>
        <taxon>Fagaceae</taxon>
        <taxon>Quercus</taxon>
    </lineage>
</organism>
<reference evidence="3" key="2">
    <citation type="submission" date="2021-01" db="UniProtKB">
        <authorList>
            <consortium name="EnsemblPlants"/>
        </authorList>
    </citation>
    <scope>IDENTIFICATION</scope>
</reference>
<keyword evidence="2" id="KW-0472">Membrane</keyword>
<keyword evidence="2" id="KW-1133">Transmembrane helix</keyword>
<dbReference type="EnsemblPlants" id="QL04p066308:mrna">
    <property type="protein sequence ID" value="QL04p066308:mrna"/>
    <property type="gene ID" value="QL04p066308"/>
</dbReference>
<feature type="region of interest" description="Disordered" evidence="1">
    <location>
        <begin position="38"/>
        <end position="115"/>
    </location>
</feature>
<dbReference type="Proteomes" id="UP000594261">
    <property type="component" value="Chromosome 4"/>
</dbReference>
<name>A0A7N2R3I1_QUELO</name>
<evidence type="ECO:0000313" key="3">
    <source>
        <dbReference type="EnsemblPlants" id="QL04p066308:mrna"/>
    </source>
</evidence>
<feature type="compositionally biased region" description="Basic residues" evidence="1">
    <location>
        <begin position="38"/>
        <end position="47"/>
    </location>
</feature>
<keyword evidence="2" id="KW-0812">Transmembrane</keyword>
<dbReference type="InParanoid" id="A0A7N2R3I1"/>
<dbReference type="EMBL" id="LRBV02000004">
    <property type="status" value="NOT_ANNOTATED_CDS"/>
    <property type="molecule type" value="Genomic_DNA"/>
</dbReference>
<evidence type="ECO:0000256" key="1">
    <source>
        <dbReference type="SAM" id="MobiDB-lite"/>
    </source>
</evidence>
<protein>
    <submittedName>
        <fullName evidence="3">Uncharacterized protein</fullName>
    </submittedName>
</protein>
<dbReference type="PANTHER" id="PTHR46371">
    <property type="entry name" value="OS04G0464100 PROTEIN"/>
    <property type="match status" value="1"/>
</dbReference>
<feature type="transmembrane region" description="Helical" evidence="2">
    <location>
        <begin position="12"/>
        <end position="28"/>
    </location>
</feature>
<sequence>MVDPFSDSNSQPSLFLLYLFNIISPFFLRDRRWRKRKGWRKGWRPRSAKLATPFADPARHPFRRPSSPSPPLSPTQLAIATPLADPARHPFRRPNSPSQTPSPKPKERCTGRAMRSKRKWKLKHGERCTQTVLIQVSMDGQKNFCCITEGEKARRKAMKIAVGLPGVESSALKGQNSDQIEVKGDNIDTVKLATLLRKKVGHASIVSVAEDKKEEKKEEKKKDEPKIQCPYGPPYAFYEIRDPCYDTNVCSIL</sequence>
<dbReference type="Gramene" id="QL04p066308:mrna">
    <property type="protein sequence ID" value="QL04p066308:mrna"/>
    <property type="gene ID" value="QL04p066308"/>
</dbReference>